<accession>A1ZH10</accession>
<organism evidence="1 2">
    <name type="scientific">Microscilla marina ATCC 23134</name>
    <dbReference type="NCBI Taxonomy" id="313606"/>
    <lineage>
        <taxon>Bacteria</taxon>
        <taxon>Pseudomonadati</taxon>
        <taxon>Bacteroidota</taxon>
        <taxon>Cytophagia</taxon>
        <taxon>Cytophagales</taxon>
        <taxon>Microscillaceae</taxon>
        <taxon>Microscilla</taxon>
    </lineage>
</organism>
<dbReference type="EMBL" id="AAWS01000007">
    <property type="protein sequence ID" value="EAY30279.1"/>
    <property type="molecule type" value="Genomic_DNA"/>
</dbReference>
<dbReference type="AlphaFoldDB" id="A1ZH10"/>
<name>A1ZH10_MICM2</name>
<dbReference type="Proteomes" id="UP000004095">
    <property type="component" value="Unassembled WGS sequence"/>
</dbReference>
<proteinExistence type="predicted"/>
<sequence>MKEKIKANSLFNYTTLNYNFFNKKLACIPFVYPKNLKNTPCLLFVYLLFFVNR</sequence>
<evidence type="ECO:0000313" key="2">
    <source>
        <dbReference type="Proteomes" id="UP000004095"/>
    </source>
</evidence>
<keyword evidence="2" id="KW-1185">Reference proteome</keyword>
<gene>
    <name evidence="1" type="ORF">M23134_08103</name>
</gene>
<protein>
    <submittedName>
        <fullName evidence="1">Uncharacterized protein</fullName>
    </submittedName>
</protein>
<reference evidence="1 2" key="1">
    <citation type="submission" date="2007-01" db="EMBL/GenBank/DDBJ databases">
        <authorList>
            <person name="Haygood M."/>
            <person name="Podell S."/>
            <person name="Anderson C."/>
            <person name="Hopkinson B."/>
            <person name="Roe K."/>
            <person name="Barbeau K."/>
            <person name="Gaasterland T."/>
            <person name="Ferriera S."/>
            <person name="Johnson J."/>
            <person name="Kravitz S."/>
            <person name="Beeson K."/>
            <person name="Sutton G."/>
            <person name="Rogers Y.-H."/>
            <person name="Friedman R."/>
            <person name="Frazier M."/>
            <person name="Venter J.C."/>
        </authorList>
    </citation>
    <scope>NUCLEOTIDE SEQUENCE [LARGE SCALE GENOMIC DNA]</scope>
    <source>
        <strain evidence="1 2">ATCC 23134</strain>
    </source>
</reference>
<comment type="caution">
    <text evidence="1">The sequence shown here is derived from an EMBL/GenBank/DDBJ whole genome shotgun (WGS) entry which is preliminary data.</text>
</comment>
<evidence type="ECO:0000313" key="1">
    <source>
        <dbReference type="EMBL" id="EAY30279.1"/>
    </source>
</evidence>